<dbReference type="PIRSF" id="PIRSF028431">
    <property type="entry name" value="UCP028431"/>
    <property type="match status" value="1"/>
</dbReference>
<feature type="domain" description="Glycoamylase-like" evidence="1">
    <location>
        <begin position="182"/>
        <end position="413"/>
    </location>
</feature>
<evidence type="ECO:0000313" key="2">
    <source>
        <dbReference type="EMBL" id="WEX85235.1"/>
    </source>
</evidence>
<evidence type="ECO:0000313" key="3">
    <source>
        <dbReference type="Proteomes" id="UP001235547"/>
    </source>
</evidence>
<dbReference type="RefSeq" id="WP_280736147.1">
    <property type="nucleotide sequence ID" value="NZ_CP120368.1"/>
</dbReference>
<name>A0ABY8D2W6_9HYPH</name>
<dbReference type="EMBL" id="CP120371">
    <property type="protein sequence ID" value="WEX85235.1"/>
    <property type="molecule type" value="Genomic_DNA"/>
</dbReference>
<dbReference type="Proteomes" id="UP001235547">
    <property type="component" value="Chromosome 1"/>
</dbReference>
<accession>A0ABY8D2W6</accession>
<dbReference type="InterPro" id="IPR019282">
    <property type="entry name" value="Glycoamylase-like_cons_dom"/>
</dbReference>
<sequence>MVHATPNSYFARVDRLQRAAFGYFLRYSDQRTGLVADTSRRASPSSIAATGFGLSCYPVAVERGWIGRAEAARRVLTTLRFFESSRQASDARATGYRGFYYHFLDMRTGERTWRSELSTIDSALLFAGVLTAAAYFAGSGKAEAEIRSLAERLYGRADWSWALNRGDTLTMGWRPPGRFLKHRWCGYSEALLLYVLALGSPSYPIEPETYEASTAAHEWLTLDGMPHLHAGALFIHLFPHAWIDFRALRDAGMRRVASDYFENTRRAIALQRAYAQENPHGFAGYCRDLWGFSACHAPKGWLQLRDGRWQKLLGYAARGAPFGADDGTLVPWASLAGLPFDPDACLSGLSHLLAHYPALLNDDRLPGGFNPSLPSEGAEGWVDDSVVGLDQGLSVIMIENWRSGLLWDLTSSIPAFRYGLRKAGFEGGWLSASVF</sequence>
<proteinExistence type="predicted"/>
<keyword evidence="3" id="KW-1185">Reference proteome</keyword>
<dbReference type="InterPro" id="IPR016883">
    <property type="entry name" value="UCP028431"/>
</dbReference>
<evidence type="ECO:0000259" key="1">
    <source>
        <dbReference type="Pfam" id="PF10091"/>
    </source>
</evidence>
<protein>
    <recommendedName>
        <fullName evidence="1">Glycoamylase-like domain-containing protein</fullName>
    </recommendedName>
</protein>
<gene>
    <name evidence="2" type="ORF">PYH38_005472</name>
</gene>
<organism evidence="2 3">
    <name type="scientific">Sinorhizobium numidicum</name>
    <dbReference type="NCBI Taxonomy" id="680248"/>
    <lineage>
        <taxon>Bacteria</taxon>
        <taxon>Pseudomonadati</taxon>
        <taxon>Pseudomonadota</taxon>
        <taxon>Alphaproteobacteria</taxon>
        <taxon>Hyphomicrobiales</taxon>
        <taxon>Rhizobiaceae</taxon>
        <taxon>Sinorhizobium/Ensifer group</taxon>
        <taxon>Sinorhizobium</taxon>
    </lineage>
</organism>
<reference evidence="2 3" key="1">
    <citation type="submission" date="2023-03" db="EMBL/GenBank/DDBJ databases">
        <authorList>
            <person name="Kaur S."/>
            <person name="Espinosa-Saiz D."/>
            <person name="Velazquez E."/>
            <person name="Menendez E."/>
            <person name="diCenzo G.C."/>
        </authorList>
    </citation>
    <scope>NUCLEOTIDE SEQUENCE [LARGE SCALE GENOMIC DNA]</scope>
    <source>
        <strain evidence="2 3">LMG 27395</strain>
    </source>
</reference>
<dbReference type="Gene3D" id="1.50.10.140">
    <property type="match status" value="1"/>
</dbReference>
<dbReference type="Pfam" id="PF10091">
    <property type="entry name" value="Glycoamylase"/>
    <property type="match status" value="1"/>
</dbReference>